<accession>A0ACA9KMT5</accession>
<dbReference type="Proteomes" id="UP000789366">
    <property type="component" value="Unassembled WGS sequence"/>
</dbReference>
<evidence type="ECO:0000313" key="1">
    <source>
        <dbReference type="EMBL" id="CAG8482571.1"/>
    </source>
</evidence>
<keyword evidence="2" id="KW-1185">Reference proteome</keyword>
<gene>
    <name evidence="1" type="ORF">SPELUC_LOCUS2190</name>
</gene>
<evidence type="ECO:0000313" key="2">
    <source>
        <dbReference type="Proteomes" id="UP000789366"/>
    </source>
</evidence>
<sequence length="127" mass="14723">MPAWYWKFLVTLAKKALSLMIRLNCDDEFFDIMKEFISSKTHELKLLEENKDASNVESQPAITNPFVTKHRGRPPKRYKSSLEHVTNTQNNKHSSITNNNGTQEKNRNKCANCGNYGHNVRTCTYED</sequence>
<reference evidence="1" key="1">
    <citation type="submission" date="2021-06" db="EMBL/GenBank/DDBJ databases">
        <authorList>
            <person name="Kallberg Y."/>
            <person name="Tangrot J."/>
            <person name="Rosling A."/>
        </authorList>
    </citation>
    <scope>NUCLEOTIDE SEQUENCE</scope>
    <source>
        <strain evidence="1">28 12/20/2015</strain>
    </source>
</reference>
<protein>
    <submittedName>
        <fullName evidence="1">4853_t:CDS:1</fullName>
    </submittedName>
</protein>
<organism evidence="1 2">
    <name type="scientific">Cetraspora pellucida</name>
    <dbReference type="NCBI Taxonomy" id="1433469"/>
    <lineage>
        <taxon>Eukaryota</taxon>
        <taxon>Fungi</taxon>
        <taxon>Fungi incertae sedis</taxon>
        <taxon>Mucoromycota</taxon>
        <taxon>Glomeromycotina</taxon>
        <taxon>Glomeromycetes</taxon>
        <taxon>Diversisporales</taxon>
        <taxon>Gigasporaceae</taxon>
        <taxon>Cetraspora</taxon>
    </lineage>
</organism>
<comment type="caution">
    <text evidence="1">The sequence shown here is derived from an EMBL/GenBank/DDBJ whole genome shotgun (WGS) entry which is preliminary data.</text>
</comment>
<dbReference type="EMBL" id="CAJVPW010001378">
    <property type="protein sequence ID" value="CAG8482571.1"/>
    <property type="molecule type" value="Genomic_DNA"/>
</dbReference>
<proteinExistence type="predicted"/>
<name>A0ACA9KMT5_9GLOM</name>